<evidence type="ECO:0000313" key="5">
    <source>
        <dbReference type="EMBL" id="WIM94399.1"/>
    </source>
</evidence>
<dbReference type="InterPro" id="IPR045851">
    <property type="entry name" value="AMP-bd_C_sf"/>
</dbReference>
<dbReference type="InterPro" id="IPR010071">
    <property type="entry name" value="AA_adenyl_dom"/>
</dbReference>
<organism evidence="5 6">
    <name type="scientific">Actinoplanes oblitus</name>
    <dbReference type="NCBI Taxonomy" id="3040509"/>
    <lineage>
        <taxon>Bacteria</taxon>
        <taxon>Bacillati</taxon>
        <taxon>Actinomycetota</taxon>
        <taxon>Actinomycetes</taxon>
        <taxon>Micromonosporales</taxon>
        <taxon>Micromonosporaceae</taxon>
        <taxon>Actinoplanes</taxon>
    </lineage>
</organism>
<dbReference type="Pfam" id="PF00668">
    <property type="entry name" value="Condensation"/>
    <property type="match status" value="1"/>
</dbReference>
<proteinExistence type="predicted"/>
<dbReference type="Pfam" id="PF00975">
    <property type="entry name" value="Thioesterase"/>
    <property type="match status" value="1"/>
</dbReference>
<feature type="domain" description="Carrier" evidence="4">
    <location>
        <begin position="939"/>
        <end position="1014"/>
    </location>
</feature>
<dbReference type="EMBL" id="CP126980">
    <property type="protein sequence ID" value="WIM94399.1"/>
    <property type="molecule type" value="Genomic_DNA"/>
</dbReference>
<dbReference type="Pfam" id="PF13193">
    <property type="entry name" value="AMP-binding_C"/>
    <property type="match status" value="1"/>
</dbReference>
<protein>
    <submittedName>
        <fullName evidence="5">Amino acid adenylation domain-containing protein</fullName>
    </submittedName>
</protein>
<dbReference type="SUPFAM" id="SSF56801">
    <property type="entry name" value="Acetyl-CoA synthetase-like"/>
    <property type="match status" value="1"/>
</dbReference>
<dbReference type="Pfam" id="PF00550">
    <property type="entry name" value="PP-binding"/>
    <property type="match status" value="1"/>
</dbReference>
<dbReference type="Gene3D" id="3.30.559.10">
    <property type="entry name" value="Chloramphenicol acetyltransferase-like domain"/>
    <property type="match status" value="1"/>
</dbReference>
<dbReference type="InterPro" id="IPR000873">
    <property type="entry name" value="AMP-dep_synth/lig_dom"/>
</dbReference>
<dbReference type="NCBIfam" id="TIGR01733">
    <property type="entry name" value="AA-adenyl-dom"/>
    <property type="match status" value="1"/>
</dbReference>
<dbReference type="InterPro" id="IPR009081">
    <property type="entry name" value="PP-bd_ACP"/>
</dbReference>
<dbReference type="InterPro" id="IPR042099">
    <property type="entry name" value="ANL_N_sf"/>
</dbReference>
<dbReference type="Gene3D" id="3.30.559.30">
    <property type="entry name" value="Nonribosomal peptide synthetase, condensation domain"/>
    <property type="match status" value="1"/>
</dbReference>
<dbReference type="SMART" id="SM00823">
    <property type="entry name" value="PKS_PP"/>
    <property type="match status" value="1"/>
</dbReference>
<dbReference type="SUPFAM" id="SSF52777">
    <property type="entry name" value="CoA-dependent acyltransferases"/>
    <property type="match status" value="2"/>
</dbReference>
<dbReference type="InterPro" id="IPR036736">
    <property type="entry name" value="ACP-like_sf"/>
</dbReference>
<dbReference type="RefSeq" id="WP_284915602.1">
    <property type="nucleotide sequence ID" value="NZ_CP126980.1"/>
</dbReference>
<dbReference type="InterPro" id="IPR001031">
    <property type="entry name" value="Thioesterase"/>
</dbReference>
<dbReference type="SUPFAM" id="SSF53474">
    <property type="entry name" value="alpha/beta-Hydrolases"/>
    <property type="match status" value="1"/>
</dbReference>
<dbReference type="Pfam" id="PF00501">
    <property type="entry name" value="AMP-binding"/>
    <property type="match status" value="1"/>
</dbReference>
<dbReference type="PANTHER" id="PTHR45527:SF1">
    <property type="entry name" value="FATTY ACID SYNTHASE"/>
    <property type="match status" value="1"/>
</dbReference>
<dbReference type="PROSITE" id="PS00012">
    <property type="entry name" value="PHOSPHOPANTETHEINE"/>
    <property type="match status" value="1"/>
</dbReference>
<evidence type="ECO:0000256" key="3">
    <source>
        <dbReference type="ARBA" id="ARBA00022553"/>
    </source>
</evidence>
<gene>
    <name evidence="5" type="ORF">ACTOB_006422</name>
</gene>
<comment type="cofactor">
    <cofactor evidence="1">
        <name>pantetheine 4'-phosphate</name>
        <dbReference type="ChEBI" id="CHEBI:47942"/>
    </cofactor>
</comment>
<dbReference type="Gene3D" id="3.40.50.1820">
    <property type="entry name" value="alpha/beta hydrolase"/>
    <property type="match status" value="1"/>
</dbReference>
<dbReference type="PROSITE" id="PS00455">
    <property type="entry name" value="AMP_BINDING"/>
    <property type="match status" value="1"/>
</dbReference>
<dbReference type="InterPro" id="IPR029058">
    <property type="entry name" value="AB_hydrolase_fold"/>
</dbReference>
<dbReference type="InterPro" id="IPR023213">
    <property type="entry name" value="CAT-like_dom_sf"/>
</dbReference>
<evidence type="ECO:0000256" key="2">
    <source>
        <dbReference type="ARBA" id="ARBA00022450"/>
    </source>
</evidence>
<dbReference type="Gene3D" id="3.40.50.12780">
    <property type="entry name" value="N-terminal domain of ligase-like"/>
    <property type="match status" value="1"/>
</dbReference>
<dbReference type="Proteomes" id="UP001240150">
    <property type="component" value="Chromosome"/>
</dbReference>
<dbReference type="Gene3D" id="1.10.1200.10">
    <property type="entry name" value="ACP-like"/>
    <property type="match status" value="1"/>
</dbReference>
<keyword evidence="3" id="KW-0597">Phosphoprotein</keyword>
<dbReference type="InterPro" id="IPR020806">
    <property type="entry name" value="PKS_PP-bd"/>
</dbReference>
<dbReference type="InterPro" id="IPR001242">
    <property type="entry name" value="Condensation_dom"/>
</dbReference>
<dbReference type="SUPFAM" id="SSF47336">
    <property type="entry name" value="ACP-like"/>
    <property type="match status" value="1"/>
</dbReference>
<sequence length="1299" mass="136044">MTETQIQGFGLSPQQDLVWRTAKDNDGRVAATTAVVELTGPLDSARLGAAVRHVLTQHEILRTRLVLPSGYVAPVQTIADRVDARIEPAGPEAASAPGTPAEALLADEPVRLRLVRLGDDRHLLLVGGSAGVFDRASAALFTAGLAEAYAGPVAASDEESLQYADLAEWLNERMRDGRFERPRFLDGIADGVTVPRLPFELPGAGGADRAVVPVPDLLPAGVEGALHRLGCSLRDLLLAAWTVTLHRYSGADVVLTGVAENGRMLPELSSAIGPLARLLPVAVPIAGDTTFRQVVDVVRGTAAVLESDAELFDPRWWSGRDADAIHPVPAFDLVEPGAPGTAGGVTFALREVHGGHPSAALSLCFLQAGPAGGDGELCFDPGRFPAEDVRALGSVLRTVLAHAVDDLDGGVATMPVADLALSTDPEDAHDPVTVLDQVLRRVAEAPEAVAVEDAGGTLTYRELDRVAAALAARLAERGAGPGGVVPILLPRGTAAVAAMLGAWRAGAAFTVIDQTTPAGRIAAILADTAATVAISNADLAGGLAGAVPAVLVDDPAGTGPAGTDPATTAGPAPDDPAYVVFTSGSTGTPKGVVVSHGALAAYVRGLGGTHPGTRGGSFAIVSTLAADLGYTAVFSALASGGRLSVVPMEVATDAVRMADWFAAHPIDCLKIVPSHLAALLAGADHPERVLPRRLLVLGGEACPADLVERVAALAPDLEVVNHYGPTETTIGVCTFRTGRAPVDPRAKSVPIGTPLPGTRAEVLDPAGRPLPAWIAGELHVAGPQVARGYLNQPALTAERFVTVAGSAQRWYRTGDTVRRLPGGALEYLGRVDDQVKINGYRVEPQEVEAVLRRHRGVRECVVAVVGEPDRALTAYVVGDGSSLSVDALREHARDLLPEYMLPRAVVLVDELPRTANGKIDKAALAAIGAERAAGAVHVPPRDSLEMRVLEIWQALLKKSRLGVTDDFFESGGHSLLSLQLLGEISRQLGHRLPISVLFDSGTVEGMARAIREQDSWQSPTLIPIRAGGSRPPVFCVHAGGGSVLGYLDLVRALDADIPVYGLESVGLDGGQAPLTRVDEMVERYAADIEALDPSGPVSVVGWGLGGIFAFALAQRLRAAGRPVGNLAIVDGAAPDPAALAEVIAGRATDPHYVGMLDDDVVARFAAHYQLPVAEEDLAGRSDEEQRAVLTAAMHQQNVLTEDAGVERLETLFRVYRANIAAVRDYVQNRRLAAAPDYPLLLLRAKHDFNTDERDPLLGWPALFGDRIAVESFAGDHYEVMRSPTVDGLAALVERAHTTD</sequence>
<keyword evidence="6" id="KW-1185">Reference proteome</keyword>
<evidence type="ECO:0000256" key="1">
    <source>
        <dbReference type="ARBA" id="ARBA00001957"/>
    </source>
</evidence>
<dbReference type="CDD" id="cd05930">
    <property type="entry name" value="A_NRPS"/>
    <property type="match status" value="1"/>
</dbReference>
<keyword evidence="2" id="KW-0596">Phosphopantetheine</keyword>
<dbReference type="InterPro" id="IPR020845">
    <property type="entry name" value="AMP-binding_CS"/>
</dbReference>
<dbReference type="Gene3D" id="3.30.300.30">
    <property type="match status" value="1"/>
</dbReference>
<reference evidence="5 6" key="1">
    <citation type="submission" date="2023-06" db="EMBL/GenBank/DDBJ databases">
        <authorList>
            <person name="Yushchuk O."/>
            <person name="Binda E."/>
            <person name="Ruckert-Reed C."/>
            <person name="Fedorenko V."/>
            <person name="Kalinowski J."/>
            <person name="Marinelli F."/>
        </authorList>
    </citation>
    <scope>NUCLEOTIDE SEQUENCE [LARGE SCALE GENOMIC DNA]</scope>
    <source>
        <strain evidence="5 6">NRRL 3884</strain>
    </source>
</reference>
<evidence type="ECO:0000259" key="4">
    <source>
        <dbReference type="PROSITE" id="PS50075"/>
    </source>
</evidence>
<dbReference type="InterPro" id="IPR006162">
    <property type="entry name" value="Ppantetheine_attach_site"/>
</dbReference>
<accession>A0ABY8W957</accession>
<dbReference type="PANTHER" id="PTHR45527">
    <property type="entry name" value="NONRIBOSOMAL PEPTIDE SYNTHETASE"/>
    <property type="match status" value="1"/>
</dbReference>
<dbReference type="InterPro" id="IPR025110">
    <property type="entry name" value="AMP-bd_C"/>
</dbReference>
<evidence type="ECO:0000313" key="6">
    <source>
        <dbReference type="Proteomes" id="UP001240150"/>
    </source>
</evidence>
<dbReference type="PROSITE" id="PS50075">
    <property type="entry name" value="CARRIER"/>
    <property type="match status" value="1"/>
</dbReference>
<name>A0ABY8W957_9ACTN</name>